<sequence>MLVKDLSKMGSARVSVEVLDGVDCVLKQGASDVEIHFYQIAAQHLKGVNSPALVKLDGHNLFIEHIPNRISLQELRAQPDLFAQLASLHRSEYIPSFPVKQHQWTDEATNEALKILNLPDSVESSIKQVQSLSSCIFECKNLISGDTNDGNWGTRDNRELVLFDWERFGHGSPAIDLAPLVTGLGTISDYKVIIGQYTQHNASLSETELLRHLIIAKCWIIIEVVNILVSRNNPEKEKYIDWYRTQIPRWLDSVKNWL</sequence>
<dbReference type="Proteomes" id="UP000248729">
    <property type="component" value="Unassembled WGS sequence"/>
</dbReference>
<accession>A0A329ECR0</accession>
<reference evidence="1 2" key="1">
    <citation type="submission" date="2018-06" db="EMBL/GenBank/DDBJ databases">
        <title>Freshwater and sediment microbial communities from various areas in North America, analyzing microbe dynamics in response to fracking.</title>
        <authorList>
            <person name="Lamendella R."/>
        </authorList>
    </citation>
    <scope>NUCLEOTIDE SEQUENCE [LARGE SCALE GENOMIC DNA]</scope>
    <source>
        <strain evidence="1 2">99A</strain>
    </source>
</reference>
<name>A0A329ECR0_VIBDI</name>
<protein>
    <recommendedName>
        <fullName evidence="3">Choline kinase</fullName>
    </recommendedName>
</protein>
<evidence type="ECO:0000313" key="2">
    <source>
        <dbReference type="Proteomes" id="UP000248729"/>
    </source>
</evidence>
<evidence type="ECO:0008006" key="3">
    <source>
        <dbReference type="Google" id="ProtNLM"/>
    </source>
</evidence>
<dbReference type="EMBL" id="QLTR01000006">
    <property type="protein sequence ID" value="RAS66329.1"/>
    <property type="molecule type" value="Genomic_DNA"/>
</dbReference>
<evidence type="ECO:0000313" key="1">
    <source>
        <dbReference type="EMBL" id="RAS66329.1"/>
    </source>
</evidence>
<dbReference type="RefSeq" id="WP_112403452.1">
    <property type="nucleotide sequence ID" value="NZ_QLTR01000006.1"/>
</dbReference>
<dbReference type="AlphaFoldDB" id="A0A329ECR0"/>
<dbReference type="SUPFAM" id="SSF56112">
    <property type="entry name" value="Protein kinase-like (PK-like)"/>
    <property type="match status" value="1"/>
</dbReference>
<gene>
    <name evidence="1" type="ORF">DET48_106109</name>
</gene>
<proteinExistence type="predicted"/>
<comment type="caution">
    <text evidence="1">The sequence shown here is derived from an EMBL/GenBank/DDBJ whole genome shotgun (WGS) entry which is preliminary data.</text>
</comment>
<dbReference type="InterPro" id="IPR011009">
    <property type="entry name" value="Kinase-like_dom_sf"/>
</dbReference>
<organism evidence="1 2">
    <name type="scientific">Vibrio diazotrophicus</name>
    <dbReference type="NCBI Taxonomy" id="685"/>
    <lineage>
        <taxon>Bacteria</taxon>
        <taxon>Pseudomonadati</taxon>
        <taxon>Pseudomonadota</taxon>
        <taxon>Gammaproteobacteria</taxon>
        <taxon>Vibrionales</taxon>
        <taxon>Vibrionaceae</taxon>
        <taxon>Vibrio</taxon>
    </lineage>
</organism>